<keyword evidence="5" id="KW-1185">Reference proteome</keyword>
<reference evidence="4" key="1">
    <citation type="submission" date="2025-08" db="UniProtKB">
        <authorList>
            <consortium name="Ensembl"/>
        </authorList>
    </citation>
    <scope>IDENTIFICATION</scope>
</reference>
<dbReference type="Pfam" id="PF10257">
    <property type="entry name" value="RAI16-like"/>
    <property type="match status" value="1"/>
</dbReference>
<dbReference type="InterPro" id="IPR016024">
    <property type="entry name" value="ARM-type_fold"/>
</dbReference>
<comment type="similarity">
    <text evidence="1">Belongs to the FHIP family.</text>
</comment>
<dbReference type="AlphaFoldDB" id="A0A2K5LPK9"/>
<reference evidence="4" key="2">
    <citation type="submission" date="2025-09" db="UniProtKB">
        <authorList>
            <consortium name="Ensembl"/>
        </authorList>
    </citation>
    <scope>IDENTIFICATION</scope>
</reference>
<dbReference type="PANTHER" id="PTHR21705">
    <property type="entry name" value="RAI16 PROTEIN-RELATED"/>
    <property type="match status" value="1"/>
</dbReference>
<name>A0A2K5LPK9_CERAT</name>
<proteinExistence type="inferred from homology"/>
<dbReference type="InterPro" id="IPR045669">
    <property type="entry name" value="FHIP_C"/>
</dbReference>
<feature type="compositionally biased region" description="Basic and acidic residues" evidence="2">
    <location>
        <begin position="196"/>
        <end position="206"/>
    </location>
</feature>
<dbReference type="Ensembl" id="ENSCATT00000039006.1">
    <property type="protein sequence ID" value="ENSCATP00000014858.1"/>
    <property type="gene ID" value="ENSCATG00000031433.1"/>
</dbReference>
<dbReference type="Bgee" id="ENSCATG00000031433">
    <property type="expression patterns" value="Expressed in heart and 11 other cell types or tissues"/>
</dbReference>
<feature type="domain" description="FHF complex subunit HOOK-interacting protein C-terminal" evidence="3">
    <location>
        <begin position="600"/>
        <end position="692"/>
    </location>
</feature>
<evidence type="ECO:0000259" key="3">
    <source>
        <dbReference type="Pfam" id="PF19314"/>
    </source>
</evidence>
<dbReference type="PANTHER" id="PTHR21705:SF9">
    <property type="entry name" value="FHF COMPLEX SUBUNIT HOOK-INTERACTING PROTEIN 2B"/>
    <property type="match status" value="1"/>
</dbReference>
<dbReference type="OrthoDB" id="5350595at2759"/>
<dbReference type="InterPro" id="IPR019384">
    <property type="entry name" value="FHIP"/>
</dbReference>
<dbReference type="Pfam" id="PF19311">
    <property type="entry name" value="KELAA"/>
    <property type="match status" value="1"/>
</dbReference>
<dbReference type="Pfam" id="PF19314">
    <property type="entry name" value="DUF5917"/>
    <property type="match status" value="1"/>
</dbReference>
<dbReference type="STRING" id="9531.ENSCATP00000014858"/>
<evidence type="ECO:0000256" key="2">
    <source>
        <dbReference type="SAM" id="MobiDB-lite"/>
    </source>
</evidence>
<dbReference type="GeneTree" id="ENSGT00950000182936"/>
<dbReference type="OMA" id="CDHLIME"/>
<dbReference type="KEGG" id="caty:105579244"/>
<sequence>MLSRLGALLQEAVGAREPSIDLLQAFVEHWKGITHYYIESTDENTPAKKTDIPWRLKQMLDILVYEEQQQVAVGEAGPCLEYLLQHKILETLCTLGKAEFPPGMRQQVFQFFSKVLAQVQHPLLHYLSVHRPVQKLLRLSGTAPGSVTEKEEVQLTTVLCSKIQQDPELLAYILEGKKIVGRKKACGEPTALPKDTASHRDKDCSHDGAPARPQLDGEPCGAQALNSHMPAETEQLDGGTAESNLITSLLGLCQSKKSRVALKAQENLLLLVSVASPAAATYLVQSSPCCPAIVQHLCQLYRSMPVFLDPADIAALEGISWRLPSAPSDEASFPGKEALAAFLGWFDYCDHLITEAHTVVADALVKAVAEKFFVETLQPQLLHVSEQSILTSTALLTAMLHQLRSPALLREAAAFLLGTDRQPEAPRDNPHALYAHLIGHCDHLSDEISIATLRLFEELLQKPHEGIIRSLVLRNLEGRPYVAWGSPEPESYEDTLDLEEDPYFTDSFLDSGFQPRAKPRLAPATSYDGKTAVTEIVNSFLCLVPEEAKTSAFLEETGYDTYVHDAYGLFQECSSRVASWGWPLTPTPLDPHEPERPFFEGHFLRVLFDRMSRILDQPYSLNLQVTSVLSRLALFPHPHIHEYLLDPYISLAPGCRSLFSVLVRVIGDLMQRIQRVPQFPGKLLLVRKQLTGQAPGEQLDHQTLLQGVVVLEEFCKELAAIAFVKFPPHDPRQNLSPAPEGQV</sequence>
<dbReference type="InterPro" id="IPR045668">
    <property type="entry name" value="FHIP_KELAA_motif"/>
</dbReference>
<evidence type="ECO:0000313" key="4">
    <source>
        <dbReference type="Ensembl" id="ENSCATP00000014858.1"/>
    </source>
</evidence>
<dbReference type="GeneID" id="105579244"/>
<evidence type="ECO:0000313" key="5">
    <source>
        <dbReference type="Proteomes" id="UP000233060"/>
    </source>
</evidence>
<dbReference type="SUPFAM" id="SSF48371">
    <property type="entry name" value="ARM repeat"/>
    <property type="match status" value="1"/>
</dbReference>
<protein>
    <submittedName>
        <fullName evidence="4">FHF complex subunit HOOK interacting protein 2B</fullName>
    </submittedName>
</protein>
<feature type="region of interest" description="Disordered" evidence="2">
    <location>
        <begin position="189"/>
        <end position="224"/>
    </location>
</feature>
<dbReference type="CTD" id="64760"/>
<gene>
    <name evidence="4" type="primary">FHIP2B</name>
</gene>
<organism evidence="4 5">
    <name type="scientific">Cercocebus atys</name>
    <name type="common">Sooty mangabey</name>
    <name type="synonym">Cercocebus torquatus atys</name>
    <dbReference type="NCBI Taxonomy" id="9531"/>
    <lineage>
        <taxon>Eukaryota</taxon>
        <taxon>Metazoa</taxon>
        <taxon>Chordata</taxon>
        <taxon>Craniata</taxon>
        <taxon>Vertebrata</taxon>
        <taxon>Euteleostomi</taxon>
        <taxon>Mammalia</taxon>
        <taxon>Eutheria</taxon>
        <taxon>Euarchontoglires</taxon>
        <taxon>Primates</taxon>
        <taxon>Haplorrhini</taxon>
        <taxon>Catarrhini</taxon>
        <taxon>Cercopithecidae</taxon>
        <taxon>Cercopithecinae</taxon>
        <taxon>Cercocebus</taxon>
    </lineage>
</organism>
<evidence type="ECO:0000256" key="1">
    <source>
        <dbReference type="ARBA" id="ARBA00024336"/>
    </source>
</evidence>
<accession>A0A2K5LPK9</accession>
<dbReference type="Proteomes" id="UP000233060">
    <property type="component" value="Unassembled WGS sequence"/>
</dbReference>